<keyword evidence="3" id="KW-1185">Reference proteome</keyword>
<proteinExistence type="predicted"/>
<dbReference type="Proteomes" id="UP001431209">
    <property type="component" value="Unassembled WGS sequence"/>
</dbReference>
<sequence>MKFIVESLIKALLKTPLVKSNETDQQQGSNVGGATTSGNTTTTPSKDKSKSTSSESNQPVPLFEKHNYLKILADFVFIYKCGDLIISFDSDLINKLTPASSPDLISYLIHDLLPYPCNPTMKEVNDPSIIKKFDASRMASFLL</sequence>
<feature type="non-terminal residue" evidence="2">
    <location>
        <position position="143"/>
    </location>
</feature>
<accession>A0AAW2YHC4</accession>
<reference evidence="2 3" key="1">
    <citation type="submission" date="2024-03" db="EMBL/GenBank/DDBJ databases">
        <title>The Acrasis kona genome and developmental transcriptomes reveal deep origins of eukaryotic multicellular pathways.</title>
        <authorList>
            <person name="Sheikh S."/>
            <person name="Fu C.-J."/>
            <person name="Brown M.W."/>
            <person name="Baldauf S.L."/>
        </authorList>
    </citation>
    <scope>NUCLEOTIDE SEQUENCE [LARGE SCALE GENOMIC DNA]</scope>
    <source>
        <strain evidence="2 3">ATCC MYA-3509</strain>
    </source>
</reference>
<feature type="compositionally biased region" description="Low complexity" evidence="1">
    <location>
        <begin position="28"/>
        <end position="44"/>
    </location>
</feature>
<name>A0AAW2YHC4_9EUKA</name>
<evidence type="ECO:0000313" key="3">
    <source>
        <dbReference type="Proteomes" id="UP001431209"/>
    </source>
</evidence>
<evidence type="ECO:0000256" key="1">
    <source>
        <dbReference type="SAM" id="MobiDB-lite"/>
    </source>
</evidence>
<gene>
    <name evidence="2" type="ORF">AKO1_002849</name>
</gene>
<protein>
    <submittedName>
        <fullName evidence="2">Uncharacterized protein</fullName>
    </submittedName>
</protein>
<dbReference type="EMBL" id="JAOPGA020000063">
    <property type="protein sequence ID" value="KAL0476615.1"/>
    <property type="molecule type" value="Genomic_DNA"/>
</dbReference>
<organism evidence="2 3">
    <name type="scientific">Acrasis kona</name>
    <dbReference type="NCBI Taxonomy" id="1008807"/>
    <lineage>
        <taxon>Eukaryota</taxon>
        <taxon>Discoba</taxon>
        <taxon>Heterolobosea</taxon>
        <taxon>Tetramitia</taxon>
        <taxon>Eutetramitia</taxon>
        <taxon>Acrasidae</taxon>
        <taxon>Acrasis</taxon>
    </lineage>
</organism>
<comment type="caution">
    <text evidence="2">The sequence shown here is derived from an EMBL/GenBank/DDBJ whole genome shotgun (WGS) entry which is preliminary data.</text>
</comment>
<evidence type="ECO:0000313" key="2">
    <source>
        <dbReference type="EMBL" id="KAL0476615.1"/>
    </source>
</evidence>
<feature type="region of interest" description="Disordered" evidence="1">
    <location>
        <begin position="21"/>
        <end position="59"/>
    </location>
</feature>
<dbReference type="AlphaFoldDB" id="A0AAW2YHC4"/>